<protein>
    <recommendedName>
        <fullName evidence="5">Large ribosomal subunit protein bL25</fullName>
    </recommendedName>
    <alternativeName>
        <fullName evidence="5">General stress protein CTC</fullName>
    </alternativeName>
</protein>
<evidence type="ECO:0000256" key="3">
    <source>
        <dbReference type="ARBA" id="ARBA00022980"/>
    </source>
</evidence>
<organism evidence="8 9">
    <name type="scientific">Paenibacillus silagei</name>
    <dbReference type="NCBI Taxonomy" id="1670801"/>
    <lineage>
        <taxon>Bacteria</taxon>
        <taxon>Bacillati</taxon>
        <taxon>Bacillota</taxon>
        <taxon>Bacilli</taxon>
        <taxon>Bacillales</taxon>
        <taxon>Paenibacillaceae</taxon>
        <taxon>Paenibacillus</taxon>
    </lineage>
</organism>
<dbReference type="InterPro" id="IPR020057">
    <property type="entry name" value="Ribosomal_bL25_b-dom"/>
</dbReference>
<evidence type="ECO:0000256" key="2">
    <source>
        <dbReference type="ARBA" id="ARBA00022884"/>
    </source>
</evidence>
<comment type="similarity">
    <text evidence="5">Belongs to the bacterial ribosomal protein bL25 family. CTC subfamily.</text>
</comment>
<keyword evidence="9" id="KW-1185">Reference proteome</keyword>
<comment type="caution">
    <text evidence="8">The sequence shown here is derived from an EMBL/GenBank/DDBJ whole genome shotgun (WGS) entry which is preliminary data.</text>
</comment>
<dbReference type="InterPro" id="IPR001021">
    <property type="entry name" value="Ribosomal_bL25_long"/>
</dbReference>
<dbReference type="CDD" id="cd00495">
    <property type="entry name" value="Ribosomal_L25_TL5_CTC"/>
    <property type="match status" value="1"/>
</dbReference>
<feature type="domain" description="Large ribosomal subunit protein bL25 L25" evidence="6">
    <location>
        <begin position="6"/>
        <end position="91"/>
    </location>
</feature>
<dbReference type="PANTHER" id="PTHR33284:SF1">
    <property type="entry name" value="RIBOSOMAL PROTEIN L25_GLN-TRNA SYNTHETASE, ANTI-CODON-BINDING DOMAIN-CONTAINING PROTEIN"/>
    <property type="match status" value="1"/>
</dbReference>
<dbReference type="NCBIfam" id="TIGR00731">
    <property type="entry name" value="bL25_bact_ctc"/>
    <property type="match status" value="1"/>
</dbReference>
<evidence type="ECO:0000259" key="7">
    <source>
        <dbReference type="Pfam" id="PF14693"/>
    </source>
</evidence>
<evidence type="ECO:0000256" key="4">
    <source>
        <dbReference type="ARBA" id="ARBA00023274"/>
    </source>
</evidence>
<comment type="function">
    <text evidence="5">This is one of the proteins that binds to the 5S RNA in the ribosome where it forms part of the central protuberance.</text>
</comment>
<dbReference type="InterPro" id="IPR020056">
    <property type="entry name" value="Rbsml_bL25/Gln-tRNA_synth_N"/>
</dbReference>
<dbReference type="Gene3D" id="2.40.240.10">
    <property type="entry name" value="Ribosomal Protein L25, Chain P"/>
    <property type="match status" value="1"/>
</dbReference>
<dbReference type="EMBL" id="JAGGLV010000014">
    <property type="protein sequence ID" value="MBP2113970.1"/>
    <property type="molecule type" value="Genomic_DNA"/>
</dbReference>
<evidence type="ECO:0000313" key="8">
    <source>
        <dbReference type="EMBL" id="MBP2113970.1"/>
    </source>
</evidence>
<comment type="subunit">
    <text evidence="5">Part of the 50S ribosomal subunit; part of the 5S rRNA/L5/L18/L25 subcomplex. Contacts the 5S rRNA. Binds to the 5S rRNA independently of L5 and L18.</text>
</comment>
<gene>
    <name evidence="5" type="primary">rplY</name>
    <name evidence="5" type="synonym">ctc</name>
    <name evidence="8" type="ORF">J2Z70_004131</name>
</gene>
<dbReference type="RefSeq" id="WP_209876258.1">
    <property type="nucleotide sequence ID" value="NZ_JAGGLV010000014.1"/>
</dbReference>
<reference evidence="8 9" key="1">
    <citation type="submission" date="2021-03" db="EMBL/GenBank/DDBJ databases">
        <title>Genomic Encyclopedia of Type Strains, Phase IV (KMG-IV): sequencing the most valuable type-strain genomes for metagenomic binning, comparative biology and taxonomic classification.</title>
        <authorList>
            <person name="Goeker M."/>
        </authorList>
    </citation>
    <scope>NUCLEOTIDE SEQUENCE [LARGE SCALE GENOMIC DNA]</scope>
    <source>
        <strain evidence="8 9">DSM 101953</strain>
    </source>
</reference>
<dbReference type="InterPro" id="IPR029751">
    <property type="entry name" value="Ribosomal_L25_dom"/>
</dbReference>
<feature type="domain" description="Large ribosomal subunit protein bL25 beta" evidence="7">
    <location>
        <begin position="101"/>
        <end position="180"/>
    </location>
</feature>
<dbReference type="InterPro" id="IPR011035">
    <property type="entry name" value="Ribosomal_bL25/Gln-tRNA_synth"/>
</dbReference>
<dbReference type="InterPro" id="IPR020930">
    <property type="entry name" value="Ribosomal_uL5_bac-type"/>
</dbReference>
<dbReference type="PANTHER" id="PTHR33284">
    <property type="entry name" value="RIBOSOMAL PROTEIN L25/GLN-TRNA SYNTHETASE, ANTI-CODON-BINDING DOMAIN-CONTAINING PROTEIN"/>
    <property type="match status" value="1"/>
</dbReference>
<dbReference type="HAMAP" id="MF_01334">
    <property type="entry name" value="Ribosomal_bL25_CTC"/>
    <property type="match status" value="1"/>
</dbReference>
<evidence type="ECO:0000256" key="5">
    <source>
        <dbReference type="HAMAP-Rule" id="MF_01334"/>
    </source>
</evidence>
<name>A0ABS4NV82_9BACL</name>
<dbReference type="GO" id="GO:0005840">
    <property type="term" value="C:ribosome"/>
    <property type="evidence" value="ECO:0007669"/>
    <property type="project" value="UniProtKB-KW"/>
</dbReference>
<proteinExistence type="inferred from homology"/>
<keyword evidence="1 5" id="KW-0699">rRNA-binding</keyword>
<evidence type="ECO:0000256" key="1">
    <source>
        <dbReference type="ARBA" id="ARBA00022730"/>
    </source>
</evidence>
<keyword evidence="3 5" id="KW-0689">Ribosomal protein</keyword>
<dbReference type="SUPFAM" id="SSF50715">
    <property type="entry name" value="Ribosomal protein L25-like"/>
    <property type="match status" value="1"/>
</dbReference>
<dbReference type="Proteomes" id="UP000773462">
    <property type="component" value="Unassembled WGS sequence"/>
</dbReference>
<dbReference type="Pfam" id="PF01386">
    <property type="entry name" value="Ribosomal_L25p"/>
    <property type="match status" value="1"/>
</dbReference>
<evidence type="ECO:0000259" key="6">
    <source>
        <dbReference type="Pfam" id="PF01386"/>
    </source>
</evidence>
<dbReference type="Pfam" id="PF14693">
    <property type="entry name" value="Ribosomal_TL5_C"/>
    <property type="match status" value="1"/>
</dbReference>
<keyword evidence="2 5" id="KW-0694">RNA-binding</keyword>
<keyword evidence="4 5" id="KW-0687">Ribonucleoprotein</keyword>
<dbReference type="Gene3D" id="2.170.120.20">
    <property type="entry name" value="Ribosomal protein L25, beta domain"/>
    <property type="match status" value="1"/>
</dbReference>
<dbReference type="InterPro" id="IPR037121">
    <property type="entry name" value="Ribosomal_bL25_C"/>
</dbReference>
<evidence type="ECO:0000313" key="9">
    <source>
        <dbReference type="Proteomes" id="UP000773462"/>
    </source>
</evidence>
<accession>A0ABS4NV82</accession>
<sequence>MSKFIQLSNRTSDTKSNLNVARKQGRIPAVLYGNGKDTLSLEVNEKELLEVLRTNPRAILQGKLTDGTTVPVVVQNIQKQSMSGKVLHIDFQHVNMSISMDSKVTIHFAGEAVGVKEGGVLQVEIYEVEVRCMPGDLPTSMEVDISGLAIGDQLLVSDLIFQDGIEVLTDPSTVMIQIKTVHEEVEEPVVVTPA</sequence>